<keyword evidence="9" id="KW-1185">Reference proteome</keyword>
<dbReference type="RefSeq" id="WP_040273922.1">
    <property type="nucleotide sequence ID" value="NZ_JROO01000027.1"/>
</dbReference>
<evidence type="ECO:0000256" key="7">
    <source>
        <dbReference type="SAM" id="Phobius"/>
    </source>
</evidence>
<feature type="transmembrane region" description="Helical" evidence="7">
    <location>
        <begin position="251"/>
        <end position="269"/>
    </location>
</feature>
<sequence length="413" mass="41076">MVGLLLRAKTYRRLLAAQVAALAGTGLATVALGLLAFRLAGDDASRVMATALTIKMVAYVVAGPLLTGLTLRLPRRAVLVGSDAVRACAVAALPWADQVWQVYALVALLQTASAAFTPAFQALIPEIVDDADYTAALALSRLAYDLEAVASPVLAAALLLVVPFSALFACTAVGFAVSALLVASTRLPGATGRGSPSRLAGALGGVRAFAARPPLRALAALNLAVAAPTALVLVDTVVYVRGPLGGTDTGVALALACFGAGSMAVALTLPRLRMPGGVRPVMLTGPAVVAAAAATLAAGWAVAPAPALLAAAWAALGAGCSLIATLTGRVLRDCGGHCGLPPLFAAQFSLSHACFLVTYPLAGWAGSHLAPEAAFAGTAVLTAVAGGAAVLLWREPPSASASARTGAVSAAGR</sequence>
<keyword evidence="3" id="KW-1003">Cell membrane</keyword>
<evidence type="ECO:0000256" key="4">
    <source>
        <dbReference type="ARBA" id="ARBA00022692"/>
    </source>
</evidence>
<feature type="transmembrane region" description="Helical" evidence="7">
    <location>
        <begin position="49"/>
        <end position="71"/>
    </location>
</feature>
<feature type="transmembrane region" description="Helical" evidence="7">
    <location>
        <begin position="15"/>
        <end position="37"/>
    </location>
</feature>
<feature type="transmembrane region" description="Helical" evidence="7">
    <location>
        <begin position="153"/>
        <end position="183"/>
    </location>
</feature>
<dbReference type="STRING" id="183763.LP52_14040"/>
<keyword evidence="2" id="KW-0813">Transport</keyword>
<dbReference type="OrthoDB" id="4368225at2"/>
<evidence type="ECO:0000313" key="8">
    <source>
        <dbReference type="EMBL" id="KIH98279.1"/>
    </source>
</evidence>
<dbReference type="PANTHER" id="PTHR23513:SF9">
    <property type="entry name" value="ENTEROBACTIN EXPORTER ENTS"/>
    <property type="match status" value="1"/>
</dbReference>
<dbReference type="PANTHER" id="PTHR23513">
    <property type="entry name" value="INTEGRAL MEMBRANE EFFLUX PROTEIN-RELATED"/>
    <property type="match status" value="1"/>
</dbReference>
<dbReference type="Proteomes" id="UP000031675">
    <property type="component" value="Unassembled WGS sequence"/>
</dbReference>
<feature type="transmembrane region" description="Helical" evidence="7">
    <location>
        <begin position="343"/>
        <end position="362"/>
    </location>
</feature>
<evidence type="ECO:0000256" key="6">
    <source>
        <dbReference type="ARBA" id="ARBA00023136"/>
    </source>
</evidence>
<evidence type="ECO:0000313" key="9">
    <source>
        <dbReference type="Proteomes" id="UP000031675"/>
    </source>
</evidence>
<comment type="subcellular location">
    <subcellularLocation>
        <location evidence="1">Cell inner membrane</location>
        <topology evidence="1">Multi-pass membrane protein</topology>
    </subcellularLocation>
</comment>
<keyword evidence="5 7" id="KW-1133">Transmembrane helix</keyword>
<feature type="transmembrane region" description="Helical" evidence="7">
    <location>
        <begin position="281"/>
        <end position="302"/>
    </location>
</feature>
<evidence type="ECO:0000256" key="5">
    <source>
        <dbReference type="ARBA" id="ARBA00022989"/>
    </source>
</evidence>
<name>A0A0C2FGA6_9ACTN</name>
<dbReference type="Gene3D" id="1.20.1250.20">
    <property type="entry name" value="MFS general substrate transporter like domains"/>
    <property type="match status" value="1"/>
</dbReference>
<feature type="transmembrane region" description="Helical" evidence="7">
    <location>
        <begin position="217"/>
        <end position="239"/>
    </location>
</feature>
<dbReference type="SUPFAM" id="SSF103473">
    <property type="entry name" value="MFS general substrate transporter"/>
    <property type="match status" value="1"/>
</dbReference>
<feature type="transmembrane region" description="Helical" evidence="7">
    <location>
        <begin position="102"/>
        <end position="124"/>
    </location>
</feature>
<dbReference type="InterPro" id="IPR011701">
    <property type="entry name" value="MFS"/>
</dbReference>
<protein>
    <submittedName>
        <fullName evidence="8">MFS transporter</fullName>
    </submittedName>
</protein>
<keyword evidence="6 7" id="KW-0472">Membrane</keyword>
<organism evidence="8 9">
    <name type="scientific">Streptomonospora alba</name>
    <dbReference type="NCBI Taxonomy" id="183763"/>
    <lineage>
        <taxon>Bacteria</taxon>
        <taxon>Bacillati</taxon>
        <taxon>Actinomycetota</taxon>
        <taxon>Actinomycetes</taxon>
        <taxon>Streptosporangiales</taxon>
        <taxon>Nocardiopsidaceae</taxon>
        <taxon>Streptomonospora</taxon>
    </lineage>
</organism>
<accession>A0A0C2FGA6</accession>
<evidence type="ECO:0000256" key="1">
    <source>
        <dbReference type="ARBA" id="ARBA00004429"/>
    </source>
</evidence>
<gene>
    <name evidence="8" type="ORF">LP52_14040</name>
</gene>
<feature type="transmembrane region" description="Helical" evidence="7">
    <location>
        <begin position="308"/>
        <end position="331"/>
    </location>
</feature>
<dbReference type="InterPro" id="IPR036259">
    <property type="entry name" value="MFS_trans_sf"/>
</dbReference>
<dbReference type="GO" id="GO:0005886">
    <property type="term" value="C:plasma membrane"/>
    <property type="evidence" value="ECO:0007669"/>
    <property type="project" value="UniProtKB-SubCell"/>
</dbReference>
<feature type="transmembrane region" description="Helical" evidence="7">
    <location>
        <begin position="374"/>
        <end position="393"/>
    </location>
</feature>
<comment type="caution">
    <text evidence="8">The sequence shown here is derived from an EMBL/GenBank/DDBJ whole genome shotgun (WGS) entry which is preliminary data.</text>
</comment>
<reference evidence="9" key="1">
    <citation type="journal article" date="2015" name="Chem. Biol.">
        <title>Structure, bioactivity, and resistance mechanism of streptomonomicin, an unusual lasso Peptide from an understudied halophilic actinomycete.</title>
        <authorList>
            <person name="Metelev M."/>
            <person name="Tietz J.I."/>
            <person name="Melby J.O."/>
            <person name="Blair P.M."/>
            <person name="Zhu L."/>
            <person name="Livnat I."/>
            <person name="Severinov K."/>
            <person name="Mitchell D.A."/>
        </authorList>
    </citation>
    <scope>NUCLEOTIDE SEQUENCE [LARGE SCALE GENOMIC DNA]</scope>
    <source>
        <strain evidence="9">YIM 90003</strain>
    </source>
</reference>
<evidence type="ECO:0000256" key="2">
    <source>
        <dbReference type="ARBA" id="ARBA00022448"/>
    </source>
</evidence>
<dbReference type="GO" id="GO:0022857">
    <property type="term" value="F:transmembrane transporter activity"/>
    <property type="evidence" value="ECO:0007669"/>
    <property type="project" value="InterPro"/>
</dbReference>
<dbReference type="Pfam" id="PF07690">
    <property type="entry name" value="MFS_1"/>
    <property type="match status" value="1"/>
</dbReference>
<evidence type="ECO:0000256" key="3">
    <source>
        <dbReference type="ARBA" id="ARBA00022475"/>
    </source>
</evidence>
<proteinExistence type="predicted"/>
<keyword evidence="4 7" id="KW-0812">Transmembrane</keyword>
<dbReference type="AlphaFoldDB" id="A0A0C2FGA6"/>
<dbReference type="EMBL" id="JROO01000027">
    <property type="protein sequence ID" value="KIH98279.1"/>
    <property type="molecule type" value="Genomic_DNA"/>
</dbReference>